<feature type="compositionally biased region" description="Basic and acidic residues" evidence="1">
    <location>
        <begin position="75"/>
        <end position="95"/>
    </location>
</feature>
<evidence type="ECO:0000256" key="1">
    <source>
        <dbReference type="SAM" id="MobiDB-lite"/>
    </source>
</evidence>
<accession>A0A162JWS0</accession>
<proteinExistence type="predicted"/>
<comment type="caution">
    <text evidence="2">The sequence shown here is derived from an EMBL/GenBank/DDBJ whole genome shotgun (WGS) entry which is preliminary data.</text>
</comment>
<organism evidence="2 3">
    <name type="scientific">Akanthomyces lecanii RCEF 1005</name>
    <dbReference type="NCBI Taxonomy" id="1081108"/>
    <lineage>
        <taxon>Eukaryota</taxon>
        <taxon>Fungi</taxon>
        <taxon>Dikarya</taxon>
        <taxon>Ascomycota</taxon>
        <taxon>Pezizomycotina</taxon>
        <taxon>Sordariomycetes</taxon>
        <taxon>Hypocreomycetidae</taxon>
        <taxon>Hypocreales</taxon>
        <taxon>Cordycipitaceae</taxon>
        <taxon>Akanthomyces</taxon>
        <taxon>Cordyceps confragosa</taxon>
    </lineage>
</organism>
<feature type="region of interest" description="Disordered" evidence="1">
    <location>
        <begin position="39"/>
        <end position="186"/>
    </location>
</feature>
<dbReference type="EMBL" id="AZHF01000006">
    <property type="protein sequence ID" value="OAA74762.1"/>
    <property type="molecule type" value="Genomic_DNA"/>
</dbReference>
<feature type="compositionally biased region" description="Polar residues" evidence="1">
    <location>
        <begin position="133"/>
        <end position="145"/>
    </location>
</feature>
<sequence length="186" mass="19566">MPTDFTAIANQAEADLNTYQAKTGAARAQGLDQAGINSMAEKKFEDRGAQVTQGDELSTNGSFNKRIPPSEGGVLDDKGRQSRGEQFDDTERSLDKLNQPSKHSATNDGDVVPARVPPVGGLGGQDDIATKGQKAQISNVGTNPSGPGGGVYKGKKYDTDSVPDPNSAEGYIQPESAVEASRETRQ</sequence>
<dbReference type="Proteomes" id="UP000076881">
    <property type="component" value="Unassembled WGS sequence"/>
</dbReference>
<reference evidence="2 3" key="1">
    <citation type="journal article" date="2016" name="Genome Biol. Evol.">
        <title>Divergent and convergent evolution of fungal pathogenicity.</title>
        <authorList>
            <person name="Shang Y."/>
            <person name="Xiao G."/>
            <person name="Zheng P."/>
            <person name="Cen K."/>
            <person name="Zhan S."/>
            <person name="Wang C."/>
        </authorList>
    </citation>
    <scope>NUCLEOTIDE SEQUENCE [LARGE SCALE GENOMIC DNA]</scope>
    <source>
        <strain evidence="2 3">RCEF 1005</strain>
    </source>
</reference>
<dbReference type="AlphaFoldDB" id="A0A162JWS0"/>
<name>A0A162JWS0_CORDF</name>
<protein>
    <submittedName>
        <fullName evidence="2">Uncharacterized protein</fullName>
    </submittedName>
</protein>
<keyword evidence="3" id="KW-1185">Reference proteome</keyword>
<feature type="compositionally biased region" description="Polar residues" evidence="1">
    <location>
        <begin position="50"/>
        <end position="63"/>
    </location>
</feature>
<dbReference type="OrthoDB" id="3359339at2759"/>
<gene>
    <name evidence="2" type="ORF">LEL_08343</name>
</gene>
<evidence type="ECO:0000313" key="2">
    <source>
        <dbReference type="EMBL" id="OAA74762.1"/>
    </source>
</evidence>
<evidence type="ECO:0000313" key="3">
    <source>
        <dbReference type="Proteomes" id="UP000076881"/>
    </source>
</evidence>
<feature type="compositionally biased region" description="Polar residues" evidence="1">
    <location>
        <begin position="96"/>
        <end position="107"/>
    </location>
</feature>